<organism evidence="1 2">
    <name type="scientific">Litoreibacter roseus</name>
    <dbReference type="NCBI Taxonomy" id="2601869"/>
    <lineage>
        <taxon>Bacteria</taxon>
        <taxon>Pseudomonadati</taxon>
        <taxon>Pseudomonadota</taxon>
        <taxon>Alphaproteobacteria</taxon>
        <taxon>Rhodobacterales</taxon>
        <taxon>Roseobacteraceae</taxon>
        <taxon>Litoreibacter</taxon>
    </lineage>
</organism>
<dbReference type="InterPro" id="IPR012338">
    <property type="entry name" value="Beta-lactam/transpept-like"/>
</dbReference>
<dbReference type="Proteomes" id="UP000436822">
    <property type="component" value="Unassembled WGS sequence"/>
</dbReference>
<reference evidence="1 2" key="1">
    <citation type="submission" date="2019-12" db="EMBL/GenBank/DDBJ databases">
        <title>Litoreibacter badius sp. nov., a novel bacteriochlorophyll a-containing bacterium in the genus Litoreibacter.</title>
        <authorList>
            <person name="Kanamuro M."/>
            <person name="Takabe Y."/>
            <person name="Mori K."/>
            <person name="Takaichi S."/>
            <person name="Hanada S."/>
        </authorList>
    </citation>
    <scope>NUCLEOTIDE SEQUENCE [LARGE SCALE GENOMIC DNA]</scope>
    <source>
        <strain evidence="1 2">K6</strain>
    </source>
</reference>
<sequence length="190" mass="20005">MIPDNDLLRPVFEAIVACGICDFFALIEALAPYLCGSDNGSQAKAGQIPYGFSRASYDALADMISLKRLLAVCLLAAGAVSARIFAFAPQVPILLREGFPSEVWNDGGRYDHVDGVNSVGTTGVPAIPAAAQTLFDAAGGRAILVDKGGSLIFESYGYDFGTEKRLNSFSLVKSLVGALVIRALADNRIA</sequence>
<dbReference type="EMBL" id="BLJE01000001">
    <property type="protein sequence ID" value="GFE63144.1"/>
    <property type="molecule type" value="Genomic_DNA"/>
</dbReference>
<evidence type="ECO:0008006" key="3">
    <source>
        <dbReference type="Google" id="ProtNLM"/>
    </source>
</evidence>
<dbReference type="AlphaFoldDB" id="A0A6N6JAS7"/>
<keyword evidence="2" id="KW-1185">Reference proteome</keyword>
<evidence type="ECO:0000313" key="2">
    <source>
        <dbReference type="Proteomes" id="UP000436822"/>
    </source>
</evidence>
<protein>
    <recommendedName>
        <fullName evidence="3">Beta-lactamase</fullName>
    </recommendedName>
</protein>
<dbReference type="SUPFAM" id="SSF56601">
    <property type="entry name" value="beta-lactamase/transpeptidase-like"/>
    <property type="match status" value="1"/>
</dbReference>
<gene>
    <name evidence="1" type="ORF">KIN_02180</name>
</gene>
<proteinExistence type="predicted"/>
<name>A0A6N6JAS7_9RHOB</name>
<accession>A0A6N6JAS7</accession>
<evidence type="ECO:0000313" key="1">
    <source>
        <dbReference type="EMBL" id="GFE63144.1"/>
    </source>
</evidence>
<comment type="caution">
    <text evidence="1">The sequence shown here is derived from an EMBL/GenBank/DDBJ whole genome shotgun (WGS) entry which is preliminary data.</text>
</comment>